<keyword evidence="5" id="KW-1185">Reference proteome</keyword>
<dbReference type="Gene3D" id="3.40.50.12780">
    <property type="entry name" value="N-terminal domain of ligase-like"/>
    <property type="match status" value="2"/>
</dbReference>
<dbReference type="eggNOG" id="KOG3628">
    <property type="taxonomic scope" value="Eukaryota"/>
</dbReference>
<evidence type="ECO:0000259" key="3">
    <source>
        <dbReference type="Pfam" id="PF23024"/>
    </source>
</evidence>
<sequence>MEQRNAPIKQARPAARGKGMLRLLRRTRRNSESPQPSYTPELQRKFADLDGVERLSRSHGASPEAGVNKPSKRRTSPPKLTRLNTNPVLSSVAASSSEASPESGIPPIEPARQSSAARLVVPASFLPGLGTPQEAAARARQAALAAQAAAQVMASAARAPDLNQPHLSSRTAPLRHSEASDRSSGYEERLRDPRQQAESGFQLVLPPTSPRKFVHSSLYEDEDEDDLDYDGSDVDSDGFEDLKNGGGYALVTARTSHMSSADDPRASHISGPRPPSGQSDPVYDLATSVNSRPSHPTGNEHLARNLHTHAKPAIARSDGFSRLSIAQRPGQRRSLGPSGPGLSRRDSMPVHGNLIKRLQSVLTKQTKATARLPRADYLHAADDDDNAEAHRLDTLAKSALAHAAYSAPITRRDVPVSLEQSRRFPDRTACTNLVEILAWQCEQNPKGTALHVLAATGHASMALTWTNLHARARKIGEALLQADSPSDPDAAILLLFKASSARCVFHFWEALLGCLAAGITAIPLLLAEDDSSWRNAERLQNMLRMCNVYKVACNKETLKSLSSAGRAAVERLDVLRLDTLPSIDKSRQHPLFAGQLHANALVLPIFDASNNCLPLCVTHGSLLHHLGAAEKALGYQCTHSIFSALLPTTYGFLWHGLLAFFAGASHTVVVAGATIHMASALLAALAKQRHLSEARAVYVDHAVFDAMGEYELETATRKANLHDAAWFGIVAPQAHSPSLRGNIAHLRNLGLAQEVVYLVSCSDLVGFVAVASYDAVASTQANVDPELLARGVVAEAAQRSPTSNLLGAGMPLPGSAFVVLDLEHPSPSRMGWAGPLGDKAQGDFDFVLDEDRNERKSKTYTRTGLYGTVLQGQGEQLFIVGDRETLLHVEQTWVLADQVKSSLAAIAKSHARTSRLTAAQMNLVYFSVRRKQLAILISLERQESEDMQLLDSLLSNMLLEVTRRHRVAPVLIGLIQDSDLPTTGLGSVDLPLVTHLLERGQLPLWHLVLDPHAVPSARSRRPTRFAQTPLTQMAGQDLRHSEATGVQLHLSDAVQAARTAMSLLVKLAAKDGSSPSRNLYRIWDDHQQVKALSASDLLSYIRRTAETLNKKGLGKGDRAILMLPMSAAKVAAFHACLLLGVIPITMPFVYDSSQLARWLDVLREVSRNANATFVLTSDKGVKQLRKADRDIRRTLGIKSMISLSKLSPREHYGIVVPHSRAETAYVEYTISNTGVLSGVESHYDLESASRVLVNADASTGVAHAWLYYVPLFSAKAEFLCVDPQTLEAPQQWLELASREQVDTALVDYRALMSCLESIEDERVASAINACDCTRLVRCLVVTQERPWQTVLENFRRLTSATGMPSTALQTVLENRINPFLAGTMGGKEPNQPVYVDARLLQEDKLQILAKGSPMGVPIFPLGRLAPAVQAVVVNTKTEAKCTADGIGELWFSSVNNIRSFVGLTDSEVQAQVQHELLERQVTGHDSTYARSGLLGFLHEHRVYVTGHLEDCLLVDDRRFNPLDLEEAVERCHPSLTLGTCVVWHTPASGLVVAVEENEPGRGLALAPLVMRALLEKHDLQVDAIVVLESNVIPIEARGRKQRAALRRQLMDGTMQSHAIIMCNAPAVQL</sequence>
<feature type="compositionally biased region" description="Low complexity" evidence="1">
    <location>
        <begin position="90"/>
        <end position="106"/>
    </location>
</feature>
<evidence type="ECO:0000313" key="4">
    <source>
        <dbReference type="EMBL" id="EDQ92837.1"/>
    </source>
</evidence>
<dbReference type="Pfam" id="PF00501">
    <property type="entry name" value="AMP-binding"/>
    <property type="match status" value="1"/>
</dbReference>
<dbReference type="OMA" id="LVWTYWT"/>
<dbReference type="InParanoid" id="A9UP98"/>
<dbReference type="GeneID" id="5887633"/>
<dbReference type="Proteomes" id="UP000001357">
    <property type="component" value="Unassembled WGS sequence"/>
</dbReference>
<feature type="region of interest" description="Disordered" evidence="1">
    <location>
        <begin position="1"/>
        <end position="109"/>
    </location>
</feature>
<gene>
    <name evidence="4" type="ORF">MONBRDRAFT_30790</name>
</gene>
<dbReference type="InterPro" id="IPR042099">
    <property type="entry name" value="ANL_N_sf"/>
</dbReference>
<organism evidence="4 5">
    <name type="scientific">Monosiga brevicollis</name>
    <name type="common">Choanoflagellate</name>
    <dbReference type="NCBI Taxonomy" id="81824"/>
    <lineage>
        <taxon>Eukaryota</taxon>
        <taxon>Choanoflagellata</taxon>
        <taxon>Craspedida</taxon>
        <taxon>Salpingoecidae</taxon>
        <taxon>Monosiga</taxon>
    </lineage>
</organism>
<feature type="domain" description="AMP-binding enzyme C-terminal" evidence="3">
    <location>
        <begin position="1520"/>
        <end position="1616"/>
    </location>
</feature>
<accession>A9UP98</accession>
<reference evidence="4 5" key="1">
    <citation type="journal article" date="2008" name="Nature">
        <title>The genome of the choanoflagellate Monosiga brevicollis and the origin of metazoans.</title>
        <authorList>
            <consortium name="JGI Sequencing"/>
            <person name="King N."/>
            <person name="Westbrook M.J."/>
            <person name="Young S.L."/>
            <person name="Kuo A."/>
            <person name="Abedin M."/>
            <person name="Chapman J."/>
            <person name="Fairclough S."/>
            <person name="Hellsten U."/>
            <person name="Isogai Y."/>
            <person name="Letunic I."/>
            <person name="Marr M."/>
            <person name="Pincus D."/>
            <person name="Putnam N."/>
            <person name="Rokas A."/>
            <person name="Wright K.J."/>
            <person name="Zuzow R."/>
            <person name="Dirks W."/>
            <person name="Good M."/>
            <person name="Goodstein D."/>
            <person name="Lemons D."/>
            <person name="Li W."/>
            <person name="Lyons J.B."/>
            <person name="Morris A."/>
            <person name="Nichols S."/>
            <person name="Richter D.J."/>
            <person name="Salamov A."/>
            <person name="Bork P."/>
            <person name="Lim W.A."/>
            <person name="Manning G."/>
            <person name="Miller W.T."/>
            <person name="McGinnis W."/>
            <person name="Shapiro H."/>
            <person name="Tjian R."/>
            <person name="Grigoriev I.V."/>
            <person name="Rokhsar D."/>
        </authorList>
    </citation>
    <scope>NUCLEOTIDE SEQUENCE [LARGE SCALE GENOMIC DNA]</scope>
    <source>
        <strain evidence="5">MX1 / ATCC 50154</strain>
    </source>
</reference>
<dbReference type="EMBL" id="CH991543">
    <property type="protein sequence ID" value="EDQ92837.1"/>
    <property type="molecule type" value="Genomic_DNA"/>
</dbReference>
<feature type="compositionally biased region" description="Basic and acidic residues" evidence="1">
    <location>
        <begin position="175"/>
        <end position="195"/>
    </location>
</feature>
<protein>
    <submittedName>
        <fullName evidence="4">Uncharacterized protein</fullName>
    </submittedName>
</protein>
<dbReference type="InterPro" id="IPR000873">
    <property type="entry name" value="AMP-dep_synth/lig_dom"/>
</dbReference>
<dbReference type="KEGG" id="mbr:MONBRDRAFT_30790"/>
<dbReference type="InterPro" id="IPR025110">
    <property type="entry name" value="AMP-bd_C"/>
</dbReference>
<name>A9UP98_MONBE</name>
<dbReference type="SUPFAM" id="SSF56801">
    <property type="entry name" value="Acetyl-CoA synthetase-like"/>
    <property type="match status" value="2"/>
</dbReference>
<dbReference type="InterPro" id="IPR045851">
    <property type="entry name" value="AMP-bd_C_sf"/>
</dbReference>
<feature type="region of interest" description="Disordered" evidence="1">
    <location>
        <begin position="157"/>
        <end position="208"/>
    </location>
</feature>
<dbReference type="Pfam" id="PF23024">
    <property type="entry name" value="AMP-dom_DIP2-like"/>
    <property type="match status" value="1"/>
</dbReference>
<dbReference type="SMR" id="A9UP98"/>
<feature type="domain" description="AMP-dependent synthetase/ligase" evidence="2">
    <location>
        <begin position="1089"/>
        <end position="1455"/>
    </location>
</feature>
<proteinExistence type="predicted"/>
<evidence type="ECO:0000259" key="2">
    <source>
        <dbReference type="Pfam" id="PF00501"/>
    </source>
</evidence>
<evidence type="ECO:0000313" key="5">
    <source>
        <dbReference type="Proteomes" id="UP000001357"/>
    </source>
</evidence>
<dbReference type="PANTHER" id="PTHR22754">
    <property type="entry name" value="DISCO-INTERACTING PROTEIN 2 DIP2 -RELATED"/>
    <property type="match status" value="1"/>
</dbReference>
<dbReference type="RefSeq" id="XP_001742599.1">
    <property type="nucleotide sequence ID" value="XM_001742547.1"/>
</dbReference>
<dbReference type="STRING" id="81824.A9UP98"/>
<feature type="region of interest" description="Disordered" evidence="1">
    <location>
        <begin position="255"/>
        <end position="281"/>
    </location>
</feature>
<evidence type="ECO:0000256" key="1">
    <source>
        <dbReference type="SAM" id="MobiDB-lite"/>
    </source>
</evidence>
<dbReference type="Gene3D" id="3.30.300.30">
    <property type="match status" value="1"/>
</dbReference>
<dbReference type="PANTHER" id="PTHR22754:SF32">
    <property type="entry name" value="DISCO-INTERACTING PROTEIN 2"/>
    <property type="match status" value="1"/>
</dbReference>
<feature type="compositionally biased region" description="Basic and acidic residues" evidence="1">
    <location>
        <begin position="42"/>
        <end position="56"/>
    </location>
</feature>
<feature type="region of interest" description="Disordered" evidence="1">
    <location>
        <begin position="325"/>
        <end position="348"/>
    </location>
</feature>
<dbReference type="FunCoup" id="A9UP98">
    <property type="interactions" value="1153"/>
</dbReference>